<keyword evidence="2" id="KW-1185">Reference proteome</keyword>
<dbReference type="EMBL" id="KN833022">
    <property type="protein sequence ID" value="KIM77665.1"/>
    <property type="molecule type" value="Genomic_DNA"/>
</dbReference>
<reference evidence="1 2" key="1">
    <citation type="submission" date="2014-04" db="EMBL/GenBank/DDBJ databases">
        <authorList>
            <consortium name="DOE Joint Genome Institute"/>
            <person name="Kuo A."/>
            <person name="Tarkka M."/>
            <person name="Buscot F."/>
            <person name="Kohler A."/>
            <person name="Nagy L.G."/>
            <person name="Floudas D."/>
            <person name="Copeland A."/>
            <person name="Barry K.W."/>
            <person name="Cichocki N."/>
            <person name="Veneault-Fourrey C."/>
            <person name="LaButti K."/>
            <person name="Lindquist E.A."/>
            <person name="Lipzen A."/>
            <person name="Lundell T."/>
            <person name="Morin E."/>
            <person name="Murat C."/>
            <person name="Sun H."/>
            <person name="Tunlid A."/>
            <person name="Henrissat B."/>
            <person name="Grigoriev I.V."/>
            <person name="Hibbett D.S."/>
            <person name="Martin F."/>
            <person name="Nordberg H.P."/>
            <person name="Cantor M.N."/>
            <person name="Hua S.X."/>
        </authorList>
    </citation>
    <scope>NUCLEOTIDE SEQUENCE [LARGE SCALE GENOMIC DNA]</scope>
    <source>
        <strain evidence="1 2">F 1598</strain>
    </source>
</reference>
<dbReference type="HOGENOM" id="CLU_2184962_0_0_1"/>
<protein>
    <submittedName>
        <fullName evidence="1">Uncharacterized protein</fullName>
    </submittedName>
</protein>
<proteinExistence type="predicted"/>
<organism evidence="1 2">
    <name type="scientific">Piloderma croceum (strain F 1598)</name>
    <dbReference type="NCBI Taxonomy" id="765440"/>
    <lineage>
        <taxon>Eukaryota</taxon>
        <taxon>Fungi</taxon>
        <taxon>Dikarya</taxon>
        <taxon>Basidiomycota</taxon>
        <taxon>Agaricomycotina</taxon>
        <taxon>Agaricomycetes</taxon>
        <taxon>Agaricomycetidae</taxon>
        <taxon>Atheliales</taxon>
        <taxon>Atheliaceae</taxon>
        <taxon>Piloderma</taxon>
    </lineage>
</organism>
<dbReference type="InParanoid" id="A0A0C3EYS7"/>
<gene>
    <name evidence="1" type="ORF">PILCRDRAFT_90985</name>
</gene>
<evidence type="ECO:0000313" key="1">
    <source>
        <dbReference type="EMBL" id="KIM77665.1"/>
    </source>
</evidence>
<dbReference type="AlphaFoldDB" id="A0A0C3EYS7"/>
<sequence length="109" mass="12114">MSSDNSPPNSDSVLPMLQQPYHHDLDVMTVDRLTPKGEEPDVELVEFDYGGDIKSNCASQSGNDDLEDDLYWGPKLQPMADHNDCDHSNPNPNCDNTNCNITYSSTHSD</sequence>
<name>A0A0C3EYS7_PILCF</name>
<evidence type="ECO:0000313" key="2">
    <source>
        <dbReference type="Proteomes" id="UP000054166"/>
    </source>
</evidence>
<dbReference type="Proteomes" id="UP000054166">
    <property type="component" value="Unassembled WGS sequence"/>
</dbReference>
<reference evidence="2" key="2">
    <citation type="submission" date="2015-01" db="EMBL/GenBank/DDBJ databases">
        <title>Evolutionary Origins and Diversification of the Mycorrhizal Mutualists.</title>
        <authorList>
            <consortium name="DOE Joint Genome Institute"/>
            <consortium name="Mycorrhizal Genomics Consortium"/>
            <person name="Kohler A."/>
            <person name="Kuo A."/>
            <person name="Nagy L.G."/>
            <person name="Floudas D."/>
            <person name="Copeland A."/>
            <person name="Barry K.W."/>
            <person name="Cichocki N."/>
            <person name="Veneault-Fourrey C."/>
            <person name="LaButti K."/>
            <person name="Lindquist E.A."/>
            <person name="Lipzen A."/>
            <person name="Lundell T."/>
            <person name="Morin E."/>
            <person name="Murat C."/>
            <person name="Riley R."/>
            <person name="Ohm R."/>
            <person name="Sun H."/>
            <person name="Tunlid A."/>
            <person name="Henrissat B."/>
            <person name="Grigoriev I.V."/>
            <person name="Hibbett D.S."/>
            <person name="Martin F."/>
        </authorList>
    </citation>
    <scope>NUCLEOTIDE SEQUENCE [LARGE SCALE GENOMIC DNA]</scope>
    <source>
        <strain evidence="2">F 1598</strain>
    </source>
</reference>
<accession>A0A0C3EYS7</accession>